<proteinExistence type="predicted"/>
<evidence type="ECO:0000313" key="2">
    <source>
        <dbReference type="Proteomes" id="UP000249547"/>
    </source>
</evidence>
<accession>A0A327QKH6</accession>
<keyword evidence="2" id="KW-1185">Reference proteome</keyword>
<evidence type="ECO:0000313" key="1">
    <source>
        <dbReference type="EMBL" id="RAJ05029.1"/>
    </source>
</evidence>
<dbReference type="OrthoDB" id="9928131at2"/>
<dbReference type="Proteomes" id="UP000249547">
    <property type="component" value="Unassembled WGS sequence"/>
</dbReference>
<dbReference type="RefSeq" id="WP_111597658.1">
    <property type="nucleotide sequence ID" value="NZ_QLLL01000004.1"/>
</dbReference>
<gene>
    <name evidence="1" type="ORF">LX64_02183</name>
</gene>
<dbReference type="AlphaFoldDB" id="A0A327QKH6"/>
<dbReference type="EMBL" id="QLLL01000004">
    <property type="protein sequence ID" value="RAJ05029.1"/>
    <property type="molecule type" value="Genomic_DNA"/>
</dbReference>
<name>A0A327QKH6_9BACT</name>
<sequence>MKLPTFTSSTTVRNSGQFYASRSFQSAQQVQPAGIFDIIKDIGSAVIGKAPCVLAAAGPKGVSCLASCGPNPACLATCAGPALVQSIMGCL</sequence>
<reference evidence="1 2" key="1">
    <citation type="submission" date="2018-06" db="EMBL/GenBank/DDBJ databases">
        <title>Genomic Encyclopedia of Archaeal and Bacterial Type Strains, Phase II (KMG-II): from individual species to whole genera.</title>
        <authorList>
            <person name="Goeker M."/>
        </authorList>
    </citation>
    <scope>NUCLEOTIDE SEQUENCE [LARGE SCALE GENOMIC DNA]</scope>
    <source>
        <strain evidence="1 2">DSM 23857</strain>
    </source>
</reference>
<protein>
    <submittedName>
        <fullName evidence="1">Uncharacterized protein</fullName>
    </submittedName>
</protein>
<comment type="caution">
    <text evidence="1">The sequence shown here is derived from an EMBL/GenBank/DDBJ whole genome shotgun (WGS) entry which is preliminary data.</text>
</comment>
<organism evidence="1 2">
    <name type="scientific">Chitinophaga skermanii</name>
    <dbReference type="NCBI Taxonomy" id="331697"/>
    <lineage>
        <taxon>Bacteria</taxon>
        <taxon>Pseudomonadati</taxon>
        <taxon>Bacteroidota</taxon>
        <taxon>Chitinophagia</taxon>
        <taxon>Chitinophagales</taxon>
        <taxon>Chitinophagaceae</taxon>
        <taxon>Chitinophaga</taxon>
    </lineage>
</organism>